<keyword evidence="2" id="KW-0808">Transferase</keyword>
<keyword evidence="3" id="KW-1185">Reference proteome</keyword>
<proteinExistence type="predicted"/>
<dbReference type="SUPFAM" id="SSF53335">
    <property type="entry name" value="S-adenosyl-L-methionine-dependent methyltransferases"/>
    <property type="match status" value="1"/>
</dbReference>
<dbReference type="InterPro" id="IPR041698">
    <property type="entry name" value="Methyltransf_25"/>
</dbReference>
<dbReference type="Pfam" id="PF13649">
    <property type="entry name" value="Methyltransf_25"/>
    <property type="match status" value="1"/>
</dbReference>
<dbReference type="Proteomes" id="UP000195913">
    <property type="component" value="Unassembled WGS sequence"/>
</dbReference>
<dbReference type="EMBL" id="FUHW01000053">
    <property type="protein sequence ID" value="SJM72581.1"/>
    <property type="molecule type" value="Genomic_DNA"/>
</dbReference>
<dbReference type="GO" id="GO:0008168">
    <property type="term" value="F:methyltransferase activity"/>
    <property type="evidence" value="ECO:0007669"/>
    <property type="project" value="UniProtKB-KW"/>
</dbReference>
<dbReference type="Gene3D" id="3.40.50.150">
    <property type="entry name" value="Vaccinia Virus protein VP39"/>
    <property type="match status" value="1"/>
</dbReference>
<evidence type="ECO:0000259" key="1">
    <source>
        <dbReference type="Pfam" id="PF13649"/>
    </source>
</evidence>
<sequence>MDKTQLPDFTPAPNQAGDPGLYEIENQAIDHEGTLWQALRETAELSGHTIVDLGCGSGFWLTHYAKTAGAVIGVEPDPGLLELARHRVRREELANVQVLHGSAEHLPLEDASVDVIHARFAYFFPTPTNDCLPGLCEALRALKPGGTLVVIDNDQTHGEFAELLRASDPAQTYQGSGDFIREWWATQGATTLEVMSSWSFETTADRDAVLRLEFPAEVADAHIAAHPGRTGLDYGYLLHSLSTA</sequence>
<dbReference type="InterPro" id="IPR029063">
    <property type="entry name" value="SAM-dependent_MTases_sf"/>
</dbReference>
<dbReference type="GO" id="GO:0032259">
    <property type="term" value="P:methylation"/>
    <property type="evidence" value="ECO:0007669"/>
    <property type="project" value="UniProtKB-KW"/>
</dbReference>
<dbReference type="AlphaFoldDB" id="A0A1R4GWR4"/>
<evidence type="ECO:0000313" key="3">
    <source>
        <dbReference type="Proteomes" id="UP000195913"/>
    </source>
</evidence>
<reference evidence="2 3" key="1">
    <citation type="submission" date="2017-02" db="EMBL/GenBank/DDBJ databases">
        <authorList>
            <person name="Peterson S.W."/>
        </authorList>
    </citation>
    <scope>NUCLEOTIDE SEQUENCE [LARGE SCALE GENOMIC DNA]</scope>
    <source>
        <strain evidence="2 3">B Ar 00.02</strain>
    </source>
</reference>
<organism evidence="2 3">
    <name type="scientific">Arthrobacter rhombi</name>
    <dbReference type="NCBI Taxonomy" id="71253"/>
    <lineage>
        <taxon>Bacteria</taxon>
        <taxon>Bacillati</taxon>
        <taxon>Actinomycetota</taxon>
        <taxon>Actinomycetes</taxon>
        <taxon>Micrococcales</taxon>
        <taxon>Micrococcaceae</taxon>
        <taxon>Arthrobacter</taxon>
    </lineage>
</organism>
<evidence type="ECO:0000313" key="2">
    <source>
        <dbReference type="EMBL" id="SJM72581.1"/>
    </source>
</evidence>
<gene>
    <name evidence="2" type="ORF">FM101_15385</name>
</gene>
<feature type="domain" description="Methyltransferase" evidence="1">
    <location>
        <begin position="50"/>
        <end position="146"/>
    </location>
</feature>
<dbReference type="InterPro" id="IPR050508">
    <property type="entry name" value="Methyltransf_Superfamily"/>
</dbReference>
<keyword evidence="2" id="KW-0489">Methyltransferase</keyword>
<name>A0A1R4GWR4_9MICC</name>
<accession>A0A1R4GWR4</accession>
<protein>
    <submittedName>
        <fullName evidence="2">Methyltransferase type 11</fullName>
    </submittedName>
</protein>
<dbReference type="PANTHER" id="PTHR42912">
    <property type="entry name" value="METHYLTRANSFERASE"/>
    <property type="match status" value="1"/>
</dbReference>
<dbReference type="RefSeq" id="WP_087001205.1">
    <property type="nucleotide sequence ID" value="NZ_FUHW01000053.1"/>
</dbReference>
<dbReference type="CDD" id="cd02440">
    <property type="entry name" value="AdoMet_MTases"/>
    <property type="match status" value="1"/>
</dbReference>